<comment type="subcellular location">
    <subcellularLocation>
        <location evidence="1">Endomembrane system</location>
    </subcellularLocation>
</comment>
<dbReference type="PANTHER" id="PTHR12953">
    <property type="entry name" value="MEMBRANE PROTEIN CH1 RELATED"/>
    <property type="match status" value="1"/>
</dbReference>
<feature type="region of interest" description="Disordered" evidence="6">
    <location>
        <begin position="26"/>
        <end position="206"/>
    </location>
</feature>
<dbReference type="GO" id="GO:0005737">
    <property type="term" value="C:cytoplasm"/>
    <property type="evidence" value="ECO:0007669"/>
    <property type="project" value="TreeGrafter"/>
</dbReference>
<feature type="compositionally biased region" description="Polar residues" evidence="6">
    <location>
        <begin position="43"/>
        <end position="56"/>
    </location>
</feature>
<dbReference type="InterPro" id="IPR012919">
    <property type="entry name" value="SUN_dom"/>
</dbReference>
<evidence type="ECO:0000256" key="6">
    <source>
        <dbReference type="SAM" id="MobiDB-lite"/>
    </source>
</evidence>
<feature type="region of interest" description="Disordered" evidence="6">
    <location>
        <begin position="677"/>
        <end position="759"/>
    </location>
</feature>
<evidence type="ECO:0000256" key="5">
    <source>
        <dbReference type="SAM" id="Coils"/>
    </source>
</evidence>
<feature type="region of interest" description="Disordered" evidence="6">
    <location>
        <begin position="1095"/>
        <end position="1175"/>
    </location>
</feature>
<organism evidence="9 10">
    <name type="scientific">Crassostrea virginica</name>
    <name type="common">Eastern oyster</name>
    <dbReference type="NCBI Taxonomy" id="6565"/>
    <lineage>
        <taxon>Eukaryota</taxon>
        <taxon>Metazoa</taxon>
        <taxon>Spiralia</taxon>
        <taxon>Lophotrochozoa</taxon>
        <taxon>Mollusca</taxon>
        <taxon>Bivalvia</taxon>
        <taxon>Autobranchia</taxon>
        <taxon>Pteriomorphia</taxon>
        <taxon>Ostreida</taxon>
        <taxon>Ostreoidea</taxon>
        <taxon>Ostreidae</taxon>
        <taxon>Crassostrea</taxon>
    </lineage>
</organism>
<feature type="compositionally biased region" description="Polar residues" evidence="6">
    <location>
        <begin position="465"/>
        <end position="492"/>
    </location>
</feature>
<feature type="compositionally biased region" description="Basic and acidic residues" evidence="6">
    <location>
        <begin position="504"/>
        <end position="520"/>
    </location>
</feature>
<dbReference type="GO" id="GO:0016020">
    <property type="term" value="C:membrane"/>
    <property type="evidence" value="ECO:0007669"/>
    <property type="project" value="InterPro"/>
</dbReference>
<feature type="signal peptide" evidence="7">
    <location>
        <begin position="1"/>
        <end position="22"/>
    </location>
</feature>
<dbReference type="InterPro" id="IPR045120">
    <property type="entry name" value="Suco/Slp1-like"/>
</dbReference>
<dbReference type="GO" id="GO:0012505">
    <property type="term" value="C:endomembrane system"/>
    <property type="evidence" value="ECO:0007669"/>
    <property type="project" value="UniProtKB-SubCell"/>
</dbReference>
<feature type="chain" id="PRO_5034853422" evidence="7">
    <location>
        <begin position="23"/>
        <end position="1341"/>
    </location>
</feature>
<feature type="compositionally biased region" description="Basic residues" evidence="6">
    <location>
        <begin position="1157"/>
        <end position="1166"/>
    </location>
</feature>
<feature type="compositionally biased region" description="Low complexity" evidence="6">
    <location>
        <begin position="1137"/>
        <end position="1151"/>
    </location>
</feature>
<keyword evidence="7" id="KW-0732">Signal</keyword>
<keyword evidence="3" id="KW-1133">Transmembrane helix</keyword>
<proteinExistence type="predicted"/>
<feature type="region of interest" description="Disordered" evidence="6">
    <location>
        <begin position="892"/>
        <end position="912"/>
    </location>
</feature>
<feature type="region of interest" description="Disordered" evidence="6">
    <location>
        <begin position="405"/>
        <end position="443"/>
    </location>
</feature>
<dbReference type="OrthoDB" id="266334at2759"/>
<feature type="domain" description="SUN" evidence="8">
    <location>
        <begin position="240"/>
        <end position="401"/>
    </location>
</feature>
<dbReference type="RefSeq" id="XP_022324437.1">
    <property type="nucleotide sequence ID" value="XM_022468729.1"/>
</dbReference>
<evidence type="ECO:0000256" key="1">
    <source>
        <dbReference type="ARBA" id="ARBA00004308"/>
    </source>
</evidence>
<evidence type="ECO:0000256" key="2">
    <source>
        <dbReference type="ARBA" id="ARBA00022692"/>
    </source>
</evidence>
<dbReference type="KEGG" id="cvn:111125192"/>
<feature type="compositionally biased region" description="Basic and acidic residues" evidence="6">
    <location>
        <begin position="61"/>
        <end position="75"/>
    </location>
</feature>
<dbReference type="Pfam" id="PF07738">
    <property type="entry name" value="Sad1_UNC"/>
    <property type="match status" value="1"/>
</dbReference>
<feature type="compositionally biased region" description="Polar residues" evidence="6">
    <location>
        <begin position="1096"/>
        <end position="1107"/>
    </location>
</feature>
<feature type="compositionally biased region" description="Basic and acidic residues" evidence="6">
    <location>
        <begin position="31"/>
        <end position="42"/>
    </location>
</feature>
<evidence type="ECO:0000256" key="7">
    <source>
        <dbReference type="SAM" id="SignalP"/>
    </source>
</evidence>
<feature type="compositionally biased region" description="Polar residues" evidence="6">
    <location>
        <begin position="702"/>
        <end position="728"/>
    </location>
</feature>
<feature type="compositionally biased region" description="Polar residues" evidence="6">
    <location>
        <begin position="430"/>
        <end position="443"/>
    </location>
</feature>
<feature type="compositionally biased region" description="Polar residues" evidence="6">
    <location>
        <begin position="195"/>
        <end position="204"/>
    </location>
</feature>
<feature type="coiled-coil region" evidence="5">
    <location>
        <begin position="948"/>
        <end position="1046"/>
    </location>
</feature>
<name>A0A8B8D8K2_CRAVI</name>
<evidence type="ECO:0000256" key="3">
    <source>
        <dbReference type="ARBA" id="ARBA00022989"/>
    </source>
</evidence>
<dbReference type="GO" id="GO:0034975">
    <property type="term" value="P:protein folding in endoplasmic reticulum"/>
    <property type="evidence" value="ECO:0007669"/>
    <property type="project" value="TreeGrafter"/>
</dbReference>
<keyword evidence="4" id="KW-0472">Membrane</keyword>
<dbReference type="PROSITE" id="PS51469">
    <property type="entry name" value="SUN"/>
    <property type="match status" value="1"/>
</dbReference>
<feature type="compositionally biased region" description="Polar residues" evidence="6">
    <location>
        <begin position="677"/>
        <end position="689"/>
    </location>
</feature>
<feature type="compositionally biased region" description="Polar residues" evidence="6">
    <location>
        <begin position="830"/>
        <end position="839"/>
    </location>
</feature>
<reference evidence="10" key="1">
    <citation type="submission" date="2025-08" db="UniProtKB">
        <authorList>
            <consortium name="RefSeq"/>
        </authorList>
    </citation>
    <scope>IDENTIFICATION</scope>
    <source>
        <tissue evidence="10">Whole sample</tissue>
    </source>
</reference>
<dbReference type="PROSITE" id="PS51257">
    <property type="entry name" value="PROKAR_LIPOPROTEIN"/>
    <property type="match status" value="1"/>
</dbReference>
<evidence type="ECO:0000313" key="10">
    <source>
        <dbReference type="RefSeq" id="XP_022324437.1"/>
    </source>
</evidence>
<dbReference type="Proteomes" id="UP000694844">
    <property type="component" value="Chromosome 3"/>
</dbReference>
<feature type="compositionally biased region" description="Basic residues" evidence="6">
    <location>
        <begin position="1314"/>
        <end position="1323"/>
    </location>
</feature>
<evidence type="ECO:0000256" key="4">
    <source>
        <dbReference type="ARBA" id="ARBA00023136"/>
    </source>
</evidence>
<feature type="compositionally biased region" description="Basic and acidic residues" evidence="6">
    <location>
        <begin position="729"/>
        <end position="743"/>
    </location>
</feature>
<keyword evidence="2" id="KW-0812">Transmembrane</keyword>
<accession>A0A8B8D8K2</accession>
<keyword evidence="5" id="KW-0175">Coiled coil</keyword>
<keyword evidence="9" id="KW-1185">Reference proteome</keyword>
<feature type="compositionally biased region" description="Low complexity" evidence="6">
    <location>
        <begin position="840"/>
        <end position="851"/>
    </location>
</feature>
<gene>
    <name evidence="10" type="primary">LOC111125192</name>
</gene>
<feature type="region of interest" description="Disordered" evidence="6">
    <location>
        <begin position="1293"/>
        <end position="1341"/>
    </location>
</feature>
<feature type="compositionally biased region" description="Polar residues" evidence="6">
    <location>
        <begin position="77"/>
        <end position="90"/>
    </location>
</feature>
<sequence>MLMSDRLLCLLLLNLLFGFSCGDQTAVRQGGGDKEEAERAKGENTTPNNIDPNQPGETEVDAFRELKTDEADPKVAETSQQVESTKDVTSPTENEPKTETQTEEEVTTTETQEKSESLVKPPSSYKSDSELNGEENQESGNDVTPDPPTQDNSEKSSENVNEQKNEMQAEAYKTEVPETSVDSAEAEQKLPLQPDGSSTHTQTEVVPLISEPKVKEDEKDFETFSEWRQKALAEEEKNKQKVDVIEKGAPAPKKQNGKKVNYASKECGAKILASNPEAENVDRILTNNRDEYMINPCAANKKWFVIELCEPIYVNEIEAGSYELFSSQPQNISVNVSDRYPAKEYHSLGVFHLTESRGLDKFQVKREHSFFVKYVKVELLSHYGEEHFCPLTMFRVYGIPVELDDDDDDLVHQPEEGEQTGDSMEASDTAEGTDSNQPKNLFSSAKDTVMKLVKKVLNVKEETEQLQQNISMPLNATSSTNNATEGNVTTPLDQMRPCEPQVDITKEKGDSEPAEIERSQPEPPLPTSCPAHQQKPCETPGTVSDDMKPDLLDPVVSIVTKLKDHEQVPSEELKPPMVSLIQSGDHAKTHNLYRMFLSCILPKRFRIRRRQNSTLSMCGYVKALRKDWVCVPGQFTLPSTCMSSPTGMSRSRTQESSMVMALGNEDNNSVEQTDISYTSSASTMETSTQSEKETQAPCFIPTQVSTQQKSTTANEIPSEMQVTTSRSEASVKLDEVTHQETKTNQDLPPPPSPVLSTSQNTMDKTETAEVKQTASVPVRSTQTTEIVSAAVSTANTDVEESSGQGLEPSLVIEVGTTAATETPKLHRTESLTTSSISQEPSLSAPSSTAAPDNSKTEQKMHLPEVNVASISSSAQMESSQDNILQNGQILEEDDKETSEGGRDSLSTDSYVLDTQETKSEFNIPISADEIKYTPQKNLRLERVPLMPLQKRETAIMRLTNRIKALETNVSLSSRFLDEMTQKFKKQSEEMQKLLNAKFENMSKDLKDAERKDQQQQEQINFLEHRLENLTDSIYKLHDEMSNLNKQVMDRQMYFTSVEVFILVCIFLVCRRRGRSSVRDMPPEIMRLIERMPANIDLTSSPRRNSYTEGAGRQTMGLDVGGSLQKHNSESSLAYQKSVTSSASTTSQSSVDQQRDFQRKRKKKKNKLQLPKLSGTCIPSLPKELKTVDTENHSEAGLLFTSNKPKEHSLNLEPEPSSGGFLSFLWKNKSSSNRGIQKRISCPDPLPSHRQSSRPVSSVGPKTVKKSSLLEPKKESQNGHCVYVYPVMPPVSGPRHLSGQYSGRPPEKYPTGHSGHAKKRTHKRASSEDFSPRKGEKSSSLW</sequence>
<feature type="region of interest" description="Disordered" evidence="6">
    <location>
        <begin position="1233"/>
        <end position="1274"/>
    </location>
</feature>
<protein>
    <submittedName>
        <fullName evidence="10">SUN domain-containing ossification factor-like</fullName>
    </submittedName>
</protein>
<feature type="region of interest" description="Disordered" evidence="6">
    <location>
        <begin position="819"/>
        <end position="859"/>
    </location>
</feature>
<dbReference type="GeneID" id="111125192"/>
<feature type="compositionally biased region" description="Basic and acidic residues" evidence="6">
    <location>
        <begin position="1324"/>
        <end position="1341"/>
    </location>
</feature>
<feature type="region of interest" description="Disordered" evidence="6">
    <location>
        <begin position="465"/>
        <end position="549"/>
    </location>
</feature>
<dbReference type="PANTHER" id="PTHR12953:SF0">
    <property type="entry name" value="SUN DOMAIN-CONTAINING OSSIFICATION FACTOR"/>
    <property type="match status" value="1"/>
</dbReference>
<evidence type="ECO:0000313" key="9">
    <source>
        <dbReference type="Proteomes" id="UP000694844"/>
    </source>
</evidence>
<feature type="compositionally biased region" description="Basic and acidic residues" evidence="6">
    <location>
        <begin position="152"/>
        <end position="176"/>
    </location>
</feature>
<evidence type="ECO:0000259" key="8">
    <source>
        <dbReference type="PROSITE" id="PS51469"/>
    </source>
</evidence>